<gene>
    <name evidence="1" type="ORF">UPTC3659_1033</name>
    <name evidence="2" type="ORF">UPTC3659_1045</name>
    <name evidence="3" type="ORF">UPTC3659_1057</name>
</gene>
<evidence type="ECO:0000313" key="2">
    <source>
        <dbReference type="EMBL" id="AJD01886.1"/>
    </source>
</evidence>
<reference evidence="2 4" key="1">
    <citation type="journal article" date="2014" name="Genome Biol. Evol.">
        <title>Comparative Genomics of the Campylobacter lari Group.</title>
        <authorList>
            <person name="Miller W.G."/>
            <person name="Yee E."/>
            <person name="Chapman M.H."/>
            <person name="Smith T.P."/>
            <person name="Bono J.L."/>
            <person name="Huynh S."/>
            <person name="Parker C.T."/>
            <person name="Vandamme P."/>
            <person name="Luong K."/>
            <person name="Korlach J."/>
        </authorList>
    </citation>
    <scope>NUCLEOTIDE SEQUENCE [LARGE SCALE GENOMIC DNA]</scope>
    <source>
        <strain evidence="2">NCTC 11845</strain>
        <strain evidence="4">RM3659</strain>
    </source>
</reference>
<dbReference type="EMBL" id="CP007775">
    <property type="protein sequence ID" value="AJD01886.1"/>
    <property type="molecule type" value="Genomic_DNA"/>
</dbReference>
<dbReference type="Proteomes" id="UP000031130">
    <property type="component" value="Chromosome"/>
</dbReference>
<accession>A0A0A8HWP0</accession>
<dbReference type="KEGG" id="cln:UPTC3659_1057"/>
<organism evidence="2 4">
    <name type="scientific">Campylobacter lari NCTC 11845</name>
    <dbReference type="NCBI Taxonomy" id="1388749"/>
    <lineage>
        <taxon>Bacteria</taxon>
        <taxon>Pseudomonadati</taxon>
        <taxon>Campylobacterota</taxon>
        <taxon>Epsilonproteobacteria</taxon>
        <taxon>Campylobacterales</taxon>
        <taxon>Campylobacteraceae</taxon>
        <taxon>Campylobacter</taxon>
    </lineage>
</organism>
<evidence type="ECO:0000313" key="4">
    <source>
        <dbReference type="Proteomes" id="UP000031130"/>
    </source>
</evidence>
<evidence type="ECO:0000313" key="1">
    <source>
        <dbReference type="EMBL" id="AJD01874.1"/>
    </source>
</evidence>
<protein>
    <submittedName>
        <fullName evidence="2">Uncharacterized protein</fullName>
    </submittedName>
</protein>
<reference evidence="2" key="2">
    <citation type="submission" date="2016-07" db="EMBL/GenBank/DDBJ databases">
        <authorList>
            <person name="Miller W.G."/>
            <person name="Yee E."/>
            <person name="Chapman M.H."/>
            <person name="Smith T.P.L."/>
            <person name="Bono J.L."/>
            <person name="Huynh S."/>
            <person name="Parker C.T."/>
            <person name="Vandamme P."/>
            <person name="Luong K."/>
            <person name="Korlach J."/>
        </authorList>
    </citation>
    <scope>NUCLEOTIDE SEQUENCE</scope>
    <source>
        <strain evidence="2">NCTC 11845</strain>
    </source>
</reference>
<dbReference type="KEGG" id="cln:UPTC3659_1033"/>
<sequence length="161" mass="18700">MVKEIDYDLLIAIEESDVRKFQIALEKGANINGIVSEEYKKYGDFESSCGFTFLAVAAEMALYEIINAHHDKKGFDKEEYEKEYSDAFEIFNTLKALKPNENQEGCTSAKICIEGIAQTREMELYDDPYCYGYDEFDEEMSEDEWISEDPAIEYLKSFKFE</sequence>
<dbReference type="AlphaFoldDB" id="A0A0A8HWP0"/>
<evidence type="ECO:0000313" key="3">
    <source>
        <dbReference type="EMBL" id="AJD01898.1"/>
    </source>
</evidence>
<dbReference type="KEGG" id="cln:UPTC3659_1045"/>
<name>A0A0A8HWP0_CAMLA</name>
<dbReference type="HOGENOM" id="CLU_1640667_0_0_7"/>
<dbReference type="EMBL" id="CP007775">
    <property type="protein sequence ID" value="AJD01898.1"/>
    <property type="molecule type" value="Genomic_DNA"/>
</dbReference>
<dbReference type="RefSeq" id="WP_039626247.1">
    <property type="nucleotide sequence ID" value="NZ_CP007775.1"/>
</dbReference>
<dbReference type="OrthoDB" id="5354654at2"/>
<proteinExistence type="predicted"/>
<dbReference type="EMBL" id="CP007775">
    <property type="protein sequence ID" value="AJD01874.1"/>
    <property type="molecule type" value="Genomic_DNA"/>
</dbReference>